<dbReference type="Gene3D" id="3.10.450.50">
    <property type="match status" value="1"/>
</dbReference>
<dbReference type="OrthoDB" id="9781757at2"/>
<name>A0A1H1FSA1_9ACTN</name>
<feature type="domain" description="Limonene-1,2-epoxide hydrolase" evidence="1">
    <location>
        <begin position="11"/>
        <end position="128"/>
    </location>
</feature>
<accession>A0A1H1FSA1</accession>
<proteinExistence type="predicted"/>
<gene>
    <name evidence="2" type="ORF">SAMN04489765_2869</name>
</gene>
<dbReference type="Pfam" id="PF07858">
    <property type="entry name" value="LEH"/>
    <property type="match status" value="1"/>
</dbReference>
<evidence type="ECO:0000313" key="2">
    <source>
        <dbReference type="EMBL" id="SDR03416.1"/>
    </source>
</evidence>
<keyword evidence="2" id="KW-0378">Hydrolase</keyword>
<dbReference type="InterPro" id="IPR032710">
    <property type="entry name" value="NTF2-like_dom_sf"/>
</dbReference>
<dbReference type="SUPFAM" id="SSF54427">
    <property type="entry name" value="NTF2-like"/>
    <property type="match status" value="1"/>
</dbReference>
<protein>
    <submittedName>
        <fullName evidence="2">Limonene-1,2-epoxide hydrolase</fullName>
    </submittedName>
</protein>
<organism evidence="2 3">
    <name type="scientific">Tsukamurella pulmonis</name>
    <dbReference type="NCBI Taxonomy" id="47312"/>
    <lineage>
        <taxon>Bacteria</taxon>
        <taxon>Bacillati</taxon>
        <taxon>Actinomycetota</taxon>
        <taxon>Actinomycetes</taxon>
        <taxon>Mycobacteriales</taxon>
        <taxon>Tsukamurellaceae</taxon>
        <taxon>Tsukamurella</taxon>
    </lineage>
</organism>
<dbReference type="Proteomes" id="UP000183053">
    <property type="component" value="Unassembled WGS sequence"/>
</dbReference>
<keyword evidence="3" id="KW-1185">Reference proteome</keyword>
<evidence type="ECO:0000313" key="3">
    <source>
        <dbReference type="Proteomes" id="UP000183053"/>
    </source>
</evidence>
<reference evidence="3" key="1">
    <citation type="submission" date="2016-10" db="EMBL/GenBank/DDBJ databases">
        <authorList>
            <person name="Varghese N."/>
            <person name="Submissions S."/>
        </authorList>
    </citation>
    <scope>NUCLEOTIDE SEQUENCE [LARGE SCALE GENOMIC DNA]</scope>
    <source>
        <strain evidence="3">DSM 44142</strain>
    </source>
</reference>
<dbReference type="RefSeq" id="WP_068533937.1">
    <property type="nucleotide sequence ID" value="NZ_FNLF01000002.1"/>
</dbReference>
<sequence length="152" mass="16750">MTDVVVQDERATVLNFLADMADGRAEEAIAAFDEDVVYTNVGLPTLRGRSRAGRVIRLLSLPALGFGVEVTSIASDGALVLTERIDELRVGPLRVRFWVCGRFDVRDGRIVLWRDYFDNVDVFKGIVRGVLALVIPAAQRPMTPLQRPGDPA</sequence>
<dbReference type="AlphaFoldDB" id="A0A1H1FSA1"/>
<dbReference type="EMBL" id="FNLF01000002">
    <property type="protein sequence ID" value="SDR03416.1"/>
    <property type="molecule type" value="Genomic_DNA"/>
</dbReference>
<dbReference type="GO" id="GO:0016787">
    <property type="term" value="F:hydrolase activity"/>
    <property type="evidence" value="ECO:0007669"/>
    <property type="project" value="UniProtKB-KW"/>
</dbReference>
<evidence type="ECO:0000259" key="1">
    <source>
        <dbReference type="Pfam" id="PF07858"/>
    </source>
</evidence>
<dbReference type="STRING" id="47312.SAMN04489765_2869"/>
<dbReference type="InterPro" id="IPR013100">
    <property type="entry name" value="LEH"/>
</dbReference>